<keyword evidence="5 7" id="KW-0963">Cytoplasm</keyword>
<comment type="caution">
    <text evidence="8">The sequence shown here is derived from an EMBL/GenBank/DDBJ whole genome shotgun (WGS) entry which is preliminary data.</text>
</comment>
<protein>
    <recommendedName>
        <fullName evidence="7">Phosphate-specific transport system accessory protein PhoU</fullName>
    </recommendedName>
</protein>
<dbReference type="Proteomes" id="UP000193484">
    <property type="component" value="Unassembled WGS sequence"/>
</dbReference>
<keyword evidence="9" id="KW-1185">Reference proteome</keyword>
<dbReference type="GO" id="GO:0045936">
    <property type="term" value="P:negative regulation of phosphate metabolic process"/>
    <property type="evidence" value="ECO:0007669"/>
    <property type="project" value="InterPro"/>
</dbReference>
<comment type="subcellular location">
    <subcellularLocation>
        <location evidence="1 7">Cytoplasm</location>
    </subcellularLocation>
</comment>
<evidence type="ECO:0000256" key="3">
    <source>
        <dbReference type="ARBA" id="ARBA00011738"/>
    </source>
</evidence>
<evidence type="ECO:0000313" key="9">
    <source>
        <dbReference type="Proteomes" id="UP000193484"/>
    </source>
</evidence>
<evidence type="ECO:0000256" key="5">
    <source>
        <dbReference type="ARBA" id="ARBA00022490"/>
    </source>
</evidence>
<reference evidence="8 9" key="1">
    <citation type="submission" date="2016-01" db="EMBL/GenBank/DDBJ databases">
        <title>The new phylogeny of the genus Mycobacterium.</title>
        <authorList>
            <person name="Tarcisio F."/>
            <person name="Conor M."/>
            <person name="Antonella G."/>
            <person name="Elisabetta G."/>
            <person name="Giulia F.S."/>
            <person name="Sara T."/>
            <person name="Anna F."/>
            <person name="Clotilde B."/>
            <person name="Roberto B."/>
            <person name="Veronica D.S."/>
            <person name="Fabio R."/>
            <person name="Monica P."/>
            <person name="Olivier J."/>
            <person name="Enrico T."/>
            <person name="Nicola S."/>
        </authorList>
    </citation>
    <scope>NUCLEOTIDE SEQUENCE [LARGE SCALE GENOMIC DNA]</scope>
    <source>
        <strain evidence="8 9">DSM 44179</strain>
    </source>
</reference>
<dbReference type="EMBL" id="LQOJ01000054">
    <property type="protein sequence ID" value="ORU98976.1"/>
    <property type="molecule type" value="Genomic_DNA"/>
</dbReference>
<comment type="function">
    <text evidence="7">Plays a role in the regulation of phosphate uptake.</text>
</comment>
<keyword evidence="4 7" id="KW-0813">Transport</keyword>
<proteinExistence type="inferred from homology"/>
<evidence type="ECO:0000256" key="1">
    <source>
        <dbReference type="ARBA" id="ARBA00004496"/>
    </source>
</evidence>
<accession>A0A1X1R3U3</accession>
<dbReference type="RefSeq" id="WP_085099757.1">
    <property type="nucleotide sequence ID" value="NZ_AP022603.1"/>
</dbReference>
<dbReference type="InterPro" id="IPR028366">
    <property type="entry name" value="PhoU"/>
</dbReference>
<name>A0A1X1R3U3_MYCFA</name>
<evidence type="ECO:0000313" key="8">
    <source>
        <dbReference type="EMBL" id="ORU98976.1"/>
    </source>
</evidence>
<dbReference type="GO" id="GO:0005737">
    <property type="term" value="C:cytoplasm"/>
    <property type="evidence" value="ECO:0007669"/>
    <property type="project" value="UniProtKB-SubCell"/>
</dbReference>
<comment type="subunit">
    <text evidence="3 7">Homodimer.</text>
</comment>
<keyword evidence="6 7" id="KW-0592">Phosphate transport</keyword>
<dbReference type="NCBIfam" id="TIGR02135">
    <property type="entry name" value="phoU_full"/>
    <property type="match status" value="1"/>
</dbReference>
<evidence type="ECO:0000256" key="6">
    <source>
        <dbReference type="ARBA" id="ARBA00022592"/>
    </source>
</evidence>
<dbReference type="OrthoDB" id="9814256at2"/>
<dbReference type="PANTHER" id="PTHR42930">
    <property type="entry name" value="PHOSPHATE-SPECIFIC TRANSPORT SYSTEM ACCESSORY PROTEIN PHOU"/>
    <property type="match status" value="1"/>
</dbReference>
<sequence>MRTAYHEQLDALSSLLGEMCGLSGRAMERATQALLQADLVLAEAVISDHDQITAMSAKAEESAFVLLALQAPVARDLRSIVSAIQIVADIDRMGALALHVAKIARRRHPQHALPEEVNGYFAEMGRVAVELGNSAQDVLITRDPERAAQIQEEDDAMDDLHRHLFSVMMDREWKHGVAAAIDVTLLGRFYERFADHAVEVARRVIFQAIGTYPNDDALTVPNN</sequence>
<evidence type="ECO:0000256" key="4">
    <source>
        <dbReference type="ARBA" id="ARBA00022448"/>
    </source>
</evidence>
<evidence type="ECO:0000256" key="2">
    <source>
        <dbReference type="ARBA" id="ARBA00008107"/>
    </source>
</evidence>
<gene>
    <name evidence="8" type="ORF">AWC04_17760</name>
</gene>
<dbReference type="PIRSF" id="PIRSF003107">
    <property type="entry name" value="PhoU"/>
    <property type="match status" value="1"/>
</dbReference>
<dbReference type="GO" id="GO:0030643">
    <property type="term" value="P:intracellular phosphate ion homeostasis"/>
    <property type="evidence" value="ECO:0007669"/>
    <property type="project" value="InterPro"/>
</dbReference>
<dbReference type="FunFam" id="1.20.58.220:FF:000004">
    <property type="entry name" value="Phosphate-specific transport system accessory protein PhoU"/>
    <property type="match status" value="1"/>
</dbReference>
<dbReference type="PANTHER" id="PTHR42930:SF3">
    <property type="entry name" value="PHOSPHATE-SPECIFIC TRANSPORT SYSTEM ACCESSORY PROTEIN PHOU"/>
    <property type="match status" value="1"/>
</dbReference>
<organism evidence="8 9">
    <name type="scientific">Mycolicibacterium fallax</name>
    <name type="common">Mycobacterium fallax</name>
    <dbReference type="NCBI Taxonomy" id="1793"/>
    <lineage>
        <taxon>Bacteria</taxon>
        <taxon>Bacillati</taxon>
        <taxon>Actinomycetota</taxon>
        <taxon>Actinomycetes</taxon>
        <taxon>Mycobacteriales</taxon>
        <taxon>Mycobacteriaceae</taxon>
        <taxon>Mycolicibacterium</taxon>
    </lineage>
</organism>
<comment type="similarity">
    <text evidence="2 7">Belongs to the PhoU family.</text>
</comment>
<dbReference type="SUPFAM" id="SSF109755">
    <property type="entry name" value="PhoU-like"/>
    <property type="match status" value="1"/>
</dbReference>
<dbReference type="InterPro" id="IPR038078">
    <property type="entry name" value="PhoU-like_sf"/>
</dbReference>
<evidence type="ECO:0000256" key="7">
    <source>
        <dbReference type="PIRNR" id="PIRNR003107"/>
    </source>
</evidence>
<dbReference type="Pfam" id="PF01895">
    <property type="entry name" value="PhoU"/>
    <property type="match status" value="2"/>
</dbReference>
<dbReference type="STRING" id="1793.AWC04_17760"/>
<dbReference type="AlphaFoldDB" id="A0A1X1R3U3"/>
<dbReference type="Gene3D" id="1.20.58.220">
    <property type="entry name" value="Phosphate transport system protein phou homolog 2, domain 2"/>
    <property type="match status" value="1"/>
</dbReference>
<dbReference type="InterPro" id="IPR026022">
    <property type="entry name" value="PhoU_dom"/>
</dbReference>
<dbReference type="GO" id="GO:0006817">
    <property type="term" value="P:phosphate ion transport"/>
    <property type="evidence" value="ECO:0007669"/>
    <property type="project" value="UniProtKB-KW"/>
</dbReference>